<dbReference type="AlphaFoldDB" id="A0A8W8L1B9"/>
<protein>
    <submittedName>
        <fullName evidence="1">Uncharacterized protein</fullName>
    </submittedName>
</protein>
<keyword evidence="2" id="KW-1185">Reference proteome</keyword>
<name>A0A8W8L1B9_MAGGI</name>
<dbReference type="Proteomes" id="UP000005408">
    <property type="component" value="Unassembled WGS sequence"/>
</dbReference>
<dbReference type="EnsemblMetazoa" id="G25887.1">
    <property type="protein sequence ID" value="G25887.1:cds"/>
    <property type="gene ID" value="G25887"/>
</dbReference>
<proteinExistence type="predicted"/>
<evidence type="ECO:0000313" key="1">
    <source>
        <dbReference type="EnsemblMetazoa" id="G25887.1:cds"/>
    </source>
</evidence>
<organism evidence="1 2">
    <name type="scientific">Magallana gigas</name>
    <name type="common">Pacific oyster</name>
    <name type="synonym">Crassostrea gigas</name>
    <dbReference type="NCBI Taxonomy" id="29159"/>
    <lineage>
        <taxon>Eukaryota</taxon>
        <taxon>Metazoa</taxon>
        <taxon>Spiralia</taxon>
        <taxon>Lophotrochozoa</taxon>
        <taxon>Mollusca</taxon>
        <taxon>Bivalvia</taxon>
        <taxon>Autobranchia</taxon>
        <taxon>Pteriomorphia</taxon>
        <taxon>Ostreida</taxon>
        <taxon>Ostreoidea</taxon>
        <taxon>Ostreidae</taxon>
        <taxon>Magallana</taxon>
    </lineage>
</organism>
<evidence type="ECO:0000313" key="2">
    <source>
        <dbReference type="Proteomes" id="UP000005408"/>
    </source>
</evidence>
<sequence length="74" mass="8361">MNEEGNGDLAMNFDHDCNTEKSGLEDVDSCPYFSINPPRLEESLNNELHFLSDPVLKNGEYKSFEAVYGIETDD</sequence>
<reference evidence="1" key="1">
    <citation type="submission" date="2022-08" db="UniProtKB">
        <authorList>
            <consortium name="EnsemblMetazoa"/>
        </authorList>
    </citation>
    <scope>IDENTIFICATION</scope>
    <source>
        <strain evidence="1">05x7-T-G4-1.051#20</strain>
    </source>
</reference>
<accession>A0A8W8L1B9</accession>